<dbReference type="AlphaFoldDB" id="A0A2S9GVU6"/>
<sequence length="112" mass="11990">MIYYIAYFFGGAFLANSIPHLTNGMSGRPFPTPFATPPGQGESSSTLDVIWGALNIIIGYCLLFQISDFNVRSLLDLSAAGSGSLAIALYLSRRFGNVYGGIKTGTRKVNDS</sequence>
<keyword evidence="3" id="KW-1185">Reference proteome</keyword>
<evidence type="ECO:0000256" key="1">
    <source>
        <dbReference type="SAM" id="Phobius"/>
    </source>
</evidence>
<evidence type="ECO:0000313" key="3">
    <source>
        <dbReference type="Proteomes" id="UP000237839"/>
    </source>
</evidence>
<evidence type="ECO:0000313" key="2">
    <source>
        <dbReference type="EMBL" id="PRC91842.1"/>
    </source>
</evidence>
<gene>
    <name evidence="2" type="ORF">S2091_3398</name>
</gene>
<reference evidence="2 3" key="1">
    <citation type="submission" date="2018-02" db="EMBL/GenBank/DDBJ databases">
        <title>Solimicrobium silvestre gen. nov., sp. nov., isolated from alpine forest soil.</title>
        <authorList>
            <person name="Margesin R."/>
            <person name="Albuquerque L."/>
            <person name="Zhang D.-C."/>
            <person name="Froufe H.J.C."/>
            <person name="Severino R."/>
            <person name="Roxo I."/>
            <person name="Egas C."/>
            <person name="Da Costa M.S."/>
        </authorList>
    </citation>
    <scope>NUCLEOTIDE SEQUENCE [LARGE SCALE GENOMIC DNA]</scope>
    <source>
        <strain evidence="2 3">S20-91</strain>
    </source>
</reference>
<feature type="transmembrane region" description="Helical" evidence="1">
    <location>
        <begin position="48"/>
        <end position="66"/>
    </location>
</feature>
<accession>A0A2S9GVU6</accession>
<keyword evidence="1" id="KW-1133">Transmembrane helix</keyword>
<comment type="caution">
    <text evidence="2">The sequence shown here is derived from an EMBL/GenBank/DDBJ whole genome shotgun (WGS) entry which is preliminary data.</text>
</comment>
<dbReference type="RefSeq" id="WP_105533148.1">
    <property type="nucleotide sequence ID" value="NZ_PUGF01000018.1"/>
</dbReference>
<dbReference type="OrthoDB" id="963535at2"/>
<protein>
    <submittedName>
        <fullName evidence="2">Uncharacterized protein</fullName>
    </submittedName>
</protein>
<dbReference type="Proteomes" id="UP000237839">
    <property type="component" value="Unassembled WGS sequence"/>
</dbReference>
<dbReference type="EMBL" id="PUGF01000018">
    <property type="protein sequence ID" value="PRC91842.1"/>
    <property type="molecule type" value="Genomic_DNA"/>
</dbReference>
<organism evidence="2 3">
    <name type="scientific">Solimicrobium silvestre</name>
    <dbReference type="NCBI Taxonomy" id="2099400"/>
    <lineage>
        <taxon>Bacteria</taxon>
        <taxon>Pseudomonadati</taxon>
        <taxon>Pseudomonadota</taxon>
        <taxon>Betaproteobacteria</taxon>
        <taxon>Burkholderiales</taxon>
        <taxon>Oxalobacteraceae</taxon>
        <taxon>Solimicrobium</taxon>
    </lineage>
</organism>
<proteinExistence type="predicted"/>
<keyword evidence="1" id="KW-0472">Membrane</keyword>
<name>A0A2S9GVU6_9BURK</name>
<keyword evidence="1" id="KW-0812">Transmembrane</keyword>